<feature type="transmembrane region" description="Helical" evidence="1">
    <location>
        <begin position="452"/>
        <end position="472"/>
    </location>
</feature>
<evidence type="ECO:0000313" key="3">
    <source>
        <dbReference type="Proteomes" id="UP001392437"/>
    </source>
</evidence>
<keyword evidence="3" id="KW-1185">Reference proteome</keyword>
<proteinExistence type="predicted"/>
<name>A0AAW0QXV2_9PEZI</name>
<keyword evidence="1" id="KW-1133">Transmembrane helix</keyword>
<protein>
    <submittedName>
        <fullName evidence="2">Uncharacterized protein</fullName>
    </submittedName>
</protein>
<organism evidence="2 3">
    <name type="scientific">Apiospora kogelbergensis</name>
    <dbReference type="NCBI Taxonomy" id="1337665"/>
    <lineage>
        <taxon>Eukaryota</taxon>
        <taxon>Fungi</taxon>
        <taxon>Dikarya</taxon>
        <taxon>Ascomycota</taxon>
        <taxon>Pezizomycotina</taxon>
        <taxon>Sordariomycetes</taxon>
        <taxon>Xylariomycetidae</taxon>
        <taxon>Amphisphaeriales</taxon>
        <taxon>Apiosporaceae</taxon>
        <taxon>Apiospora</taxon>
    </lineage>
</organism>
<keyword evidence="1" id="KW-0472">Membrane</keyword>
<dbReference type="SUPFAM" id="SSF52058">
    <property type="entry name" value="L domain-like"/>
    <property type="match status" value="1"/>
</dbReference>
<comment type="caution">
    <text evidence="2">The sequence shown here is derived from an EMBL/GenBank/DDBJ whole genome shotgun (WGS) entry which is preliminary data.</text>
</comment>
<evidence type="ECO:0000256" key="1">
    <source>
        <dbReference type="SAM" id="Phobius"/>
    </source>
</evidence>
<gene>
    <name evidence="2" type="ORF">PG999_007281</name>
</gene>
<keyword evidence="1" id="KW-0812">Transmembrane</keyword>
<dbReference type="EMBL" id="JAQQWP010000006">
    <property type="protein sequence ID" value="KAK8115212.1"/>
    <property type="molecule type" value="Genomic_DNA"/>
</dbReference>
<dbReference type="Proteomes" id="UP001392437">
    <property type="component" value="Unassembled WGS sequence"/>
</dbReference>
<reference evidence="2 3" key="1">
    <citation type="submission" date="2023-01" db="EMBL/GenBank/DDBJ databases">
        <title>Analysis of 21 Apiospora genomes using comparative genomics revels a genus with tremendous synthesis potential of carbohydrate active enzymes and secondary metabolites.</title>
        <authorList>
            <person name="Sorensen T."/>
        </authorList>
    </citation>
    <scope>NUCLEOTIDE SEQUENCE [LARGE SCALE GENOMIC DNA]</scope>
    <source>
        <strain evidence="2 3">CBS 117206</strain>
    </source>
</reference>
<accession>A0AAW0QXV2</accession>
<sequence length="474" mass="49406">MTLSRSPTAIGSAADAESLAKGCSNIEGDLTISAGASGDDGIRLDGIKGITGGITIQDCPNRCTGFSPGTVTSSTLESVGGDIQISDVGGLRGLLFPALRDVHGRITLENLMDLKDLDIASLRFVNQSFVLAGAPELANLTAPATGFDMAGDPARLRVWDVGLGSVDPFLIAPSNAHTRDISISRIPNVVHAELATSNGGAVVIEGNGHLTLGLGNFRNVSDTQNLLMPAHVETLNLSGLAAVRWSSGPNARPGEYYTLGSLAVHDSGRLKALPLLWEGVGSLDIARNDALAALAFPRDPDAARAVASSLRNIAVRDNPKLELVADSGDGRWNGTVETAGWIWPTEDMETFVLSGAVHDTFFRPLEKIHGLTTSSSPNPAKPRVLGDFALTSTVAEFHCGTIDQMRMHGVFVGGYTCNGNSVDMVPPRHNGGGAGRRTTAFGAAALVVKVEMVVVVAVSVLSVVSGGTGWLVQF</sequence>
<dbReference type="AlphaFoldDB" id="A0AAW0QXV2"/>
<evidence type="ECO:0000313" key="2">
    <source>
        <dbReference type="EMBL" id="KAK8115212.1"/>
    </source>
</evidence>